<proteinExistence type="predicted"/>
<dbReference type="AlphaFoldDB" id="A0AAV2YR29"/>
<feature type="region of interest" description="Disordered" evidence="1">
    <location>
        <begin position="400"/>
        <end position="469"/>
    </location>
</feature>
<dbReference type="EMBL" id="DAKRPA010000189">
    <property type="protein sequence ID" value="DAZ95788.1"/>
    <property type="molecule type" value="Genomic_DNA"/>
</dbReference>
<organism evidence="3 4">
    <name type="scientific">Lagenidium giganteum</name>
    <dbReference type="NCBI Taxonomy" id="4803"/>
    <lineage>
        <taxon>Eukaryota</taxon>
        <taxon>Sar</taxon>
        <taxon>Stramenopiles</taxon>
        <taxon>Oomycota</taxon>
        <taxon>Peronosporomycetes</taxon>
        <taxon>Pythiales</taxon>
        <taxon>Pythiaceae</taxon>
    </lineage>
</organism>
<evidence type="ECO:0000259" key="2">
    <source>
        <dbReference type="Pfam" id="PF22936"/>
    </source>
</evidence>
<evidence type="ECO:0000313" key="3">
    <source>
        <dbReference type="EMBL" id="DAZ95788.1"/>
    </source>
</evidence>
<dbReference type="Pfam" id="PF22936">
    <property type="entry name" value="Pol_BBD"/>
    <property type="match status" value="1"/>
</dbReference>
<reference evidence="3" key="1">
    <citation type="submission" date="2022-11" db="EMBL/GenBank/DDBJ databases">
        <authorList>
            <person name="Morgan W.R."/>
            <person name="Tartar A."/>
        </authorList>
    </citation>
    <scope>NUCLEOTIDE SEQUENCE</scope>
    <source>
        <strain evidence="3">ARSEF 373</strain>
    </source>
</reference>
<gene>
    <name evidence="3" type="ORF">N0F65_009184</name>
</gene>
<feature type="non-terminal residue" evidence="3">
    <location>
        <position position="497"/>
    </location>
</feature>
<reference evidence="3" key="2">
    <citation type="journal article" date="2023" name="Microbiol Resour">
        <title>Decontamination and Annotation of the Draft Genome Sequence of the Oomycete Lagenidium giganteum ARSEF 373.</title>
        <authorList>
            <person name="Morgan W.R."/>
            <person name="Tartar A."/>
        </authorList>
    </citation>
    <scope>NUCLEOTIDE SEQUENCE</scope>
    <source>
        <strain evidence="3">ARSEF 373</strain>
    </source>
</reference>
<feature type="compositionally biased region" description="Low complexity" evidence="1">
    <location>
        <begin position="453"/>
        <end position="467"/>
    </location>
</feature>
<dbReference type="Proteomes" id="UP001146120">
    <property type="component" value="Unassembled WGS sequence"/>
</dbReference>
<evidence type="ECO:0000256" key="1">
    <source>
        <dbReference type="SAM" id="MobiDB-lite"/>
    </source>
</evidence>
<dbReference type="Pfam" id="PF14223">
    <property type="entry name" value="Retrotran_gag_2"/>
    <property type="match status" value="1"/>
</dbReference>
<keyword evidence="4" id="KW-1185">Reference proteome</keyword>
<comment type="caution">
    <text evidence="3">The sequence shown here is derived from an EMBL/GenBank/DDBJ whole genome shotgun (WGS) entry which is preliminary data.</text>
</comment>
<feature type="domain" description="Retrovirus-related Pol polyprotein from transposon TNT 1-94-like beta-barrel" evidence="2">
    <location>
        <begin position="190"/>
        <end position="263"/>
    </location>
</feature>
<protein>
    <recommendedName>
        <fullName evidence="2">Retrovirus-related Pol polyprotein from transposon TNT 1-94-like beta-barrel domain-containing protein</fullName>
    </recommendedName>
</protein>
<name>A0AAV2YR29_9STRA</name>
<sequence>MYALLTPTFQTMMRHEMAANVAWGILQRYIVKRNMHNRIHLRKRLQDVCMAPGDDISEHMLKFDSLLMEMEAIGDMMGEDEKLIVLLGSVTSDYDAIVKIIENKDATDLLEGKDMLRREYERMKDRKVTESARRVGRRPRNTSGTKIAAKEEKCKCFRCNQYGQKQADCRVNDDGEHVFAATSAPIMGCATSHMTFDGKDFGNYKRSSHGTPIEIADGNQLTAIGSGDVQFKTQNGNRVTLTQVLHVPGLDKRLISVPALTEKLAEVHFKRDLCVISHNGKQLIEVPRLSKTYTVNVEAANRALDKRHDGGVDLFGDVRAEPSHDSKSHVDEELITRWHARLCHVGARLNHIAHACDDVPAQLAGHTMETPCEACLQGQTHVVPGHQTVVFQCDDDDDTMVATPPRADGAQPMEVDEEGPQFAPQQHVPAVQERPAADTPDHNMAAYNDNHHLSSSPLQSQQPQLALVEANVPSAYEVIAMGSTRKDSEDDEVGSID</sequence>
<dbReference type="InterPro" id="IPR054722">
    <property type="entry name" value="PolX-like_BBD"/>
</dbReference>
<evidence type="ECO:0000313" key="4">
    <source>
        <dbReference type="Proteomes" id="UP001146120"/>
    </source>
</evidence>
<accession>A0AAV2YR29</accession>